<dbReference type="HOGENOM" id="CLU_033784_0_0_9"/>
<dbReference type="SUPFAM" id="SSF102114">
    <property type="entry name" value="Radical SAM enzymes"/>
    <property type="match status" value="1"/>
</dbReference>
<dbReference type="GO" id="GO:0003824">
    <property type="term" value="F:catalytic activity"/>
    <property type="evidence" value="ECO:0007669"/>
    <property type="project" value="InterPro"/>
</dbReference>
<keyword evidence="2" id="KW-0479">Metal-binding</keyword>
<evidence type="ECO:0000256" key="3">
    <source>
        <dbReference type="ARBA" id="ARBA00023004"/>
    </source>
</evidence>
<keyword evidence="6" id="KW-1185">Reference proteome</keyword>
<evidence type="ECO:0000256" key="4">
    <source>
        <dbReference type="ARBA" id="ARBA00023014"/>
    </source>
</evidence>
<evidence type="ECO:0000313" key="6">
    <source>
        <dbReference type="Proteomes" id="UP000007488"/>
    </source>
</evidence>
<dbReference type="InterPro" id="IPR013785">
    <property type="entry name" value="Aldolase_TIM"/>
</dbReference>
<proteinExistence type="predicted"/>
<keyword evidence="3" id="KW-0408">Iron</keyword>
<dbReference type="KEGG" id="sgy:Sgly_0179"/>
<accession>F0SW64</accession>
<dbReference type="NCBIfam" id="TIGR03916">
    <property type="entry name" value="rSAM_link_UDG"/>
    <property type="match status" value="1"/>
</dbReference>
<dbReference type="InterPro" id="IPR007197">
    <property type="entry name" value="rSAM"/>
</dbReference>
<protein>
    <submittedName>
        <fullName evidence="5">Radical SAM domain protein</fullName>
    </submittedName>
</protein>
<dbReference type="SFLD" id="SFLDG01102">
    <property type="entry name" value="Uncharacterised_Radical_SAM_Su"/>
    <property type="match status" value="1"/>
</dbReference>
<dbReference type="RefSeq" id="WP_013623421.1">
    <property type="nucleotide sequence ID" value="NC_015172.1"/>
</dbReference>
<keyword evidence="1" id="KW-0949">S-adenosyl-L-methionine</keyword>
<dbReference type="GO" id="GO:0046872">
    <property type="term" value="F:metal ion binding"/>
    <property type="evidence" value="ECO:0007669"/>
    <property type="project" value="UniProtKB-KW"/>
</dbReference>
<dbReference type="InterPro" id="IPR058240">
    <property type="entry name" value="rSAM_sf"/>
</dbReference>
<dbReference type="PANTHER" id="PTHR21180">
    <property type="entry name" value="ENDONUCLEASE/EXONUCLEASE/PHOSPHATASE FAMILY DOMAIN-CONTAINING PROTEIN 1"/>
    <property type="match status" value="1"/>
</dbReference>
<dbReference type="Proteomes" id="UP000007488">
    <property type="component" value="Chromosome"/>
</dbReference>
<dbReference type="PANTHER" id="PTHR21180:SF9">
    <property type="entry name" value="TYPE II SECRETION SYSTEM PROTEIN K"/>
    <property type="match status" value="1"/>
</dbReference>
<dbReference type="InterPro" id="IPR023874">
    <property type="entry name" value="DNA_rSAM_put"/>
</dbReference>
<dbReference type="InterPro" id="IPR051675">
    <property type="entry name" value="Endo/Exo/Phosphatase_dom_1"/>
</dbReference>
<dbReference type="eggNOG" id="COG4277">
    <property type="taxonomic scope" value="Bacteria"/>
</dbReference>
<dbReference type="Gene3D" id="1.10.150.320">
    <property type="entry name" value="Photosystem II 12 kDa extrinsic protein"/>
    <property type="match status" value="1"/>
</dbReference>
<dbReference type="GO" id="GO:0051536">
    <property type="term" value="F:iron-sulfur cluster binding"/>
    <property type="evidence" value="ECO:0007669"/>
    <property type="project" value="UniProtKB-KW"/>
</dbReference>
<reference evidence="6" key="2">
    <citation type="submission" date="2011-02" db="EMBL/GenBank/DDBJ databases">
        <title>The complete genome of Syntrophobotulus glycolicus DSM 8271.</title>
        <authorList>
            <person name="Lucas S."/>
            <person name="Copeland A."/>
            <person name="Lapidus A."/>
            <person name="Bruce D."/>
            <person name="Goodwin L."/>
            <person name="Pitluck S."/>
            <person name="Kyrpides N."/>
            <person name="Mavromatis K."/>
            <person name="Pagani I."/>
            <person name="Ivanova N."/>
            <person name="Mikhailova N."/>
            <person name="Chertkov O."/>
            <person name="Held B."/>
            <person name="Detter J.C."/>
            <person name="Tapia R."/>
            <person name="Han C."/>
            <person name="Land M."/>
            <person name="Hauser L."/>
            <person name="Markowitz V."/>
            <person name="Cheng J.-F."/>
            <person name="Hugenholtz P."/>
            <person name="Woyke T."/>
            <person name="Wu D."/>
            <person name="Spring S."/>
            <person name="Schroeder M."/>
            <person name="Brambilla E."/>
            <person name="Klenk H.-P."/>
            <person name="Eisen J.A."/>
        </authorList>
    </citation>
    <scope>NUCLEOTIDE SEQUENCE [LARGE SCALE GENOMIC DNA]</scope>
    <source>
        <strain evidence="6">DSM 8271 / FlGlyR</strain>
    </source>
</reference>
<dbReference type="InterPro" id="IPR010994">
    <property type="entry name" value="RuvA_2-like"/>
</dbReference>
<dbReference type="AlphaFoldDB" id="F0SW64"/>
<dbReference type="STRING" id="645991.Sgly_0179"/>
<evidence type="ECO:0000313" key="5">
    <source>
        <dbReference type="EMBL" id="ADY54550.1"/>
    </source>
</evidence>
<name>F0SW64_SYNGF</name>
<dbReference type="SUPFAM" id="SSF47781">
    <property type="entry name" value="RuvA domain 2-like"/>
    <property type="match status" value="1"/>
</dbReference>
<evidence type="ECO:0000256" key="2">
    <source>
        <dbReference type="ARBA" id="ARBA00022723"/>
    </source>
</evidence>
<dbReference type="EMBL" id="CP002547">
    <property type="protein sequence ID" value="ADY54550.1"/>
    <property type="molecule type" value="Genomic_DNA"/>
</dbReference>
<reference evidence="5 6" key="1">
    <citation type="journal article" date="2011" name="Stand. Genomic Sci.">
        <title>Complete genome sequence of Syntrophobotulus glycolicus type strain (FlGlyR).</title>
        <authorList>
            <person name="Han C."/>
            <person name="Mwirichia R."/>
            <person name="Chertkov O."/>
            <person name="Held B."/>
            <person name="Lapidus A."/>
            <person name="Nolan M."/>
            <person name="Lucas S."/>
            <person name="Hammon N."/>
            <person name="Deshpande S."/>
            <person name="Cheng J.F."/>
            <person name="Tapia R."/>
            <person name="Goodwin L."/>
            <person name="Pitluck S."/>
            <person name="Huntemann M."/>
            <person name="Liolios K."/>
            <person name="Ivanova N."/>
            <person name="Pagani I."/>
            <person name="Mavromatis K."/>
            <person name="Ovchinikova G."/>
            <person name="Pati A."/>
            <person name="Chen A."/>
            <person name="Palaniappan K."/>
            <person name="Land M."/>
            <person name="Hauser L."/>
            <person name="Brambilla E.M."/>
            <person name="Rohde M."/>
            <person name="Spring S."/>
            <person name="Sikorski J."/>
            <person name="Goker M."/>
            <person name="Woyke T."/>
            <person name="Bristow J."/>
            <person name="Eisen J.A."/>
            <person name="Markowitz V."/>
            <person name="Hugenholtz P."/>
            <person name="Kyrpides N.C."/>
            <person name="Klenk H.P."/>
            <person name="Detter J.C."/>
        </authorList>
    </citation>
    <scope>NUCLEOTIDE SEQUENCE [LARGE SCALE GENOMIC DNA]</scope>
    <source>
        <strain evidence="6">DSM 8271 / FlGlyR</strain>
    </source>
</reference>
<gene>
    <name evidence="5" type="ordered locus">Sgly_0179</name>
</gene>
<sequence length="436" mass="49577">MTAHIEQVFASEANLCYHSLGDMMKKNADTLEKLAILAEAAKYDVSCASSGVNKANHGKIGNSKAYGICHSWSADGRCISLLKILLTNCCIYDCSYCLNRAGNNIPRASFTAEEIADLTIQFYRRNYIEGLFLSSAVEISPNHTMEKIYRVLQILRNDYQFCGYIHVKVIPGADPLIVQKTGLLADRLSVNIEQPTEQSLRLLAPQKSLPLLIAPMDQIKNEITANTEERRKFRNIKKFAPAGQSTQMIIGATDDTDLTILKTTDVLYHRFSLKRVYYSAYVPVNDGPHLPALASLPPLLREHRLYQADWLLRFYHFKVDEIVNSSFPRLEIDYDPKTAWALRNINFFPVEINRASYEELLRVPGIGVKSALRILRQRRLAPVHYDHLGKMGIVLKRAKYFILCSGQYYGKIPIESNRIAKMLKPPEEPQQLQFSF</sequence>
<dbReference type="Gene3D" id="3.20.20.70">
    <property type="entry name" value="Aldolase class I"/>
    <property type="match status" value="1"/>
</dbReference>
<organism evidence="5 6">
    <name type="scientific">Syntrophobotulus glycolicus (strain DSM 8271 / FlGlyR)</name>
    <dbReference type="NCBI Taxonomy" id="645991"/>
    <lineage>
        <taxon>Bacteria</taxon>
        <taxon>Bacillati</taxon>
        <taxon>Bacillota</taxon>
        <taxon>Clostridia</taxon>
        <taxon>Eubacteriales</taxon>
        <taxon>Desulfitobacteriaceae</taxon>
        <taxon>Syntrophobotulus</taxon>
    </lineage>
</organism>
<keyword evidence="4" id="KW-0411">Iron-sulfur</keyword>
<dbReference type="CDD" id="cd01335">
    <property type="entry name" value="Radical_SAM"/>
    <property type="match status" value="1"/>
</dbReference>
<dbReference type="SFLD" id="SFLDS00029">
    <property type="entry name" value="Radical_SAM"/>
    <property type="match status" value="1"/>
</dbReference>
<evidence type="ECO:0000256" key="1">
    <source>
        <dbReference type="ARBA" id="ARBA00022691"/>
    </source>
</evidence>